<evidence type="ECO:0000256" key="2">
    <source>
        <dbReference type="PROSITE-ProRule" id="PRU01091"/>
    </source>
</evidence>
<keyword evidence="3" id="KW-0812">Transmembrane</keyword>
<dbReference type="Pfam" id="PF00486">
    <property type="entry name" value="Trans_reg_C"/>
    <property type="match status" value="1"/>
</dbReference>
<feature type="transmembrane region" description="Helical" evidence="3">
    <location>
        <begin position="110"/>
        <end position="131"/>
    </location>
</feature>
<dbReference type="AlphaFoldDB" id="A0A166UGK3"/>
<feature type="DNA-binding region" description="OmpR/PhoB-type" evidence="2">
    <location>
        <begin position="1"/>
        <end position="97"/>
    </location>
</feature>
<dbReference type="CDD" id="cd00383">
    <property type="entry name" value="trans_reg_C"/>
    <property type="match status" value="1"/>
</dbReference>
<dbReference type="PATRIC" id="fig|1365250.3.peg.4860"/>
<dbReference type="GO" id="GO:0003677">
    <property type="term" value="F:DNA binding"/>
    <property type="evidence" value="ECO:0007669"/>
    <property type="project" value="UniProtKB-UniRule"/>
</dbReference>
<dbReference type="RefSeq" id="WP_063366038.1">
    <property type="nucleotide sequence ID" value="NZ_AQHB01000039.1"/>
</dbReference>
<dbReference type="PROSITE" id="PS51755">
    <property type="entry name" value="OMPR_PHOB"/>
    <property type="match status" value="1"/>
</dbReference>
<accession>A0A166UGK3</accession>
<dbReference type="InterPro" id="IPR001867">
    <property type="entry name" value="OmpR/PhoB-type_DNA-bd"/>
</dbReference>
<name>A0A166UGK3_9GAMM</name>
<proteinExistence type="predicted"/>
<dbReference type="SMART" id="SM00862">
    <property type="entry name" value="Trans_reg_C"/>
    <property type="match status" value="1"/>
</dbReference>
<dbReference type="EMBL" id="AUYB01000148">
    <property type="protein sequence ID" value="KZN30644.1"/>
    <property type="molecule type" value="Genomic_DNA"/>
</dbReference>
<dbReference type="GO" id="GO:0000160">
    <property type="term" value="P:phosphorelay signal transduction system"/>
    <property type="evidence" value="ECO:0007669"/>
    <property type="project" value="InterPro"/>
</dbReference>
<dbReference type="InterPro" id="IPR036388">
    <property type="entry name" value="WH-like_DNA-bd_sf"/>
</dbReference>
<keyword evidence="3" id="KW-0472">Membrane</keyword>
<keyword evidence="3" id="KW-1133">Transmembrane helix</keyword>
<dbReference type="Proteomes" id="UP000076643">
    <property type="component" value="Unassembled WGS sequence"/>
</dbReference>
<evidence type="ECO:0000313" key="6">
    <source>
        <dbReference type="Proteomes" id="UP000076643"/>
    </source>
</evidence>
<sequence length="516" mass="57932">MKKQFISLGYRVDGHTFSVENAAGERLKIRPKTCQLLLVLMENHQQVLSKHKLLELVWPNVVVDEQVVFQSVKEIRQIFQPHEVIKTLPTQGYQWIAPVKTHSYAGLFSLPPSVIVFAGCLLLSGIVYIGMSQLVTSSSGDALKQIEQSAAEQLQGSIVILPTQNLVAGNDYDWVRLGFMDQLIQRLPSEPSFGVLQTDYVMEVMSRAGMRLSSAALQSSNSVQQKVLASDYSDHDIEQIFTVSGAQLIVVSKLMGTPHDYQLSYKLYWPHKNMQGVIFGSDTRTLLDELAIRLKRLTGSEVALETHSYHSDFFNEMMGRALELKLQGDIEGAVSLLQALITQTPQNITARRVLIELQLSQRHLGQALSLLEKSIPIAKVLENHHELIRLGYLHALHAAMKHELPLAKARVNAVAQLAKEHKDWLYLAYSVDLLGHIAMRSNQFDTAKALYSEAKSYHQILRCPVGEATSWLNLAKLAQQMEVQDMYDEALDNATDIARARSLNAILNEINEFKNK</sequence>
<feature type="domain" description="OmpR/PhoB-type" evidence="4">
    <location>
        <begin position="1"/>
        <end position="97"/>
    </location>
</feature>
<dbReference type="SUPFAM" id="SSF48452">
    <property type="entry name" value="TPR-like"/>
    <property type="match status" value="1"/>
</dbReference>
<comment type="caution">
    <text evidence="5">The sequence shown here is derived from an EMBL/GenBank/DDBJ whole genome shotgun (WGS) entry which is preliminary data.</text>
</comment>
<dbReference type="GO" id="GO:0006355">
    <property type="term" value="P:regulation of DNA-templated transcription"/>
    <property type="evidence" value="ECO:0007669"/>
    <property type="project" value="InterPro"/>
</dbReference>
<evidence type="ECO:0000313" key="5">
    <source>
        <dbReference type="EMBL" id="KZN30644.1"/>
    </source>
</evidence>
<dbReference type="Gene3D" id="1.10.10.10">
    <property type="entry name" value="Winged helix-like DNA-binding domain superfamily/Winged helix DNA-binding domain"/>
    <property type="match status" value="1"/>
</dbReference>
<gene>
    <name evidence="5" type="ORF">N475_24270</name>
</gene>
<organism evidence="5 6">
    <name type="scientific">Pseudoalteromonas luteoviolacea DSM 6061</name>
    <dbReference type="NCBI Taxonomy" id="1365250"/>
    <lineage>
        <taxon>Bacteria</taxon>
        <taxon>Pseudomonadati</taxon>
        <taxon>Pseudomonadota</taxon>
        <taxon>Gammaproteobacteria</taxon>
        <taxon>Alteromonadales</taxon>
        <taxon>Pseudoalteromonadaceae</taxon>
        <taxon>Pseudoalteromonas</taxon>
    </lineage>
</organism>
<reference evidence="5 6" key="1">
    <citation type="submission" date="2013-07" db="EMBL/GenBank/DDBJ databases">
        <title>Comparative Genomic and Metabolomic Analysis of Twelve Strains of Pseudoalteromonas luteoviolacea.</title>
        <authorList>
            <person name="Vynne N.G."/>
            <person name="Mansson M."/>
            <person name="Gram L."/>
        </authorList>
    </citation>
    <scope>NUCLEOTIDE SEQUENCE [LARGE SCALE GENOMIC DNA]</scope>
    <source>
        <strain evidence="5 6">DSM 6061</strain>
    </source>
</reference>
<protein>
    <recommendedName>
        <fullName evidence="4">OmpR/PhoB-type domain-containing protein</fullName>
    </recommendedName>
</protein>
<keyword evidence="6" id="KW-1185">Reference proteome</keyword>
<dbReference type="InterPro" id="IPR016032">
    <property type="entry name" value="Sig_transdc_resp-reg_C-effctor"/>
</dbReference>
<evidence type="ECO:0000256" key="1">
    <source>
        <dbReference type="ARBA" id="ARBA00023125"/>
    </source>
</evidence>
<dbReference type="InterPro" id="IPR011990">
    <property type="entry name" value="TPR-like_helical_dom_sf"/>
</dbReference>
<keyword evidence="1 2" id="KW-0238">DNA-binding</keyword>
<evidence type="ECO:0000256" key="3">
    <source>
        <dbReference type="SAM" id="Phobius"/>
    </source>
</evidence>
<dbReference type="Gene3D" id="1.25.40.10">
    <property type="entry name" value="Tetratricopeptide repeat domain"/>
    <property type="match status" value="2"/>
</dbReference>
<dbReference type="SUPFAM" id="SSF46894">
    <property type="entry name" value="C-terminal effector domain of the bipartite response regulators"/>
    <property type="match status" value="1"/>
</dbReference>
<evidence type="ECO:0000259" key="4">
    <source>
        <dbReference type="PROSITE" id="PS51755"/>
    </source>
</evidence>